<reference evidence="7" key="1">
    <citation type="submission" date="2023-02" db="EMBL/GenBank/DDBJ databases">
        <title>Actinomadura rubrobrunea NBRC 14622.</title>
        <authorList>
            <person name="Ichikawa N."/>
            <person name="Sato H."/>
            <person name="Tonouchi N."/>
        </authorList>
    </citation>
    <scope>NUCLEOTIDE SEQUENCE</scope>
    <source>
        <strain evidence="7">NBRC 14622</strain>
    </source>
</reference>
<gene>
    <name evidence="7" type="ORF">Arub01_58260</name>
</gene>
<organism evidence="7 8">
    <name type="scientific">Actinomadura rubrobrunea</name>
    <dbReference type="NCBI Taxonomy" id="115335"/>
    <lineage>
        <taxon>Bacteria</taxon>
        <taxon>Bacillati</taxon>
        <taxon>Actinomycetota</taxon>
        <taxon>Actinomycetes</taxon>
        <taxon>Streptosporangiales</taxon>
        <taxon>Thermomonosporaceae</taxon>
        <taxon>Actinomadura</taxon>
    </lineage>
</organism>
<proteinExistence type="predicted"/>
<feature type="DNA-binding region" description="H-T-H motif" evidence="4">
    <location>
        <begin position="46"/>
        <end position="65"/>
    </location>
</feature>
<dbReference type="GO" id="GO:0003700">
    <property type="term" value="F:DNA-binding transcription factor activity"/>
    <property type="evidence" value="ECO:0007669"/>
    <property type="project" value="TreeGrafter"/>
</dbReference>
<dbReference type="PANTHER" id="PTHR30055:SF151">
    <property type="entry name" value="TRANSCRIPTIONAL REGULATORY PROTEIN"/>
    <property type="match status" value="1"/>
</dbReference>
<evidence type="ECO:0000256" key="3">
    <source>
        <dbReference type="ARBA" id="ARBA00023163"/>
    </source>
</evidence>
<dbReference type="GO" id="GO:0000976">
    <property type="term" value="F:transcription cis-regulatory region binding"/>
    <property type="evidence" value="ECO:0007669"/>
    <property type="project" value="TreeGrafter"/>
</dbReference>
<sequence>MAEAEHTNIWMLPERPARGPRPAYSRAQITEAAVRIADAEGLDAASMRRIAAEIGTGAMSLYRYVPSRSDLVELMADHVLGEVETPERPSGDWRADLTLLAQRMRAMLLRHPWMCGLRRRPGFGPNQLRLVEFGCQVLDFGQPIDDILLAYTMLNGYIDQAVGEQMVWLDEERRSGLRRQDWMTRNVPYVRKILESGEHPMFARIVRDAVQPHMDDDRRFQYGLERVLDCVAALLPPEAGGPGREPSGAPPDTRSQTARRYG</sequence>
<dbReference type="GO" id="GO:0045892">
    <property type="term" value="P:negative regulation of DNA-templated transcription"/>
    <property type="evidence" value="ECO:0007669"/>
    <property type="project" value="InterPro"/>
</dbReference>
<dbReference type="Gene3D" id="1.10.10.60">
    <property type="entry name" value="Homeodomain-like"/>
    <property type="match status" value="1"/>
</dbReference>
<comment type="caution">
    <text evidence="7">The sequence shown here is derived from an EMBL/GenBank/DDBJ whole genome shotgun (WGS) entry which is preliminary data.</text>
</comment>
<dbReference type="RefSeq" id="WP_067916338.1">
    <property type="nucleotide sequence ID" value="NZ_BSRZ01000027.1"/>
</dbReference>
<feature type="region of interest" description="Disordered" evidence="5">
    <location>
        <begin position="236"/>
        <end position="262"/>
    </location>
</feature>
<evidence type="ECO:0000256" key="1">
    <source>
        <dbReference type="ARBA" id="ARBA00023015"/>
    </source>
</evidence>
<protein>
    <submittedName>
        <fullName evidence="7">TetR family transcriptional regulator</fullName>
    </submittedName>
</protein>
<dbReference type="InterPro" id="IPR050109">
    <property type="entry name" value="HTH-type_TetR-like_transc_reg"/>
</dbReference>
<dbReference type="InterPro" id="IPR036271">
    <property type="entry name" value="Tet_transcr_reg_TetR-rel_C_sf"/>
</dbReference>
<feature type="compositionally biased region" description="Polar residues" evidence="5">
    <location>
        <begin position="253"/>
        <end position="262"/>
    </location>
</feature>
<dbReference type="SUPFAM" id="SSF46689">
    <property type="entry name" value="Homeodomain-like"/>
    <property type="match status" value="1"/>
</dbReference>
<evidence type="ECO:0000259" key="6">
    <source>
        <dbReference type="PROSITE" id="PS50977"/>
    </source>
</evidence>
<dbReference type="Gene3D" id="1.10.357.10">
    <property type="entry name" value="Tetracycline Repressor, domain 2"/>
    <property type="match status" value="1"/>
</dbReference>
<dbReference type="InterPro" id="IPR001647">
    <property type="entry name" value="HTH_TetR"/>
</dbReference>
<keyword evidence="2 4" id="KW-0238">DNA-binding</keyword>
<dbReference type="PANTHER" id="PTHR30055">
    <property type="entry name" value="HTH-TYPE TRANSCRIPTIONAL REGULATOR RUTR"/>
    <property type="match status" value="1"/>
</dbReference>
<accession>A0A9W6Q369</accession>
<name>A0A9W6Q369_9ACTN</name>
<keyword evidence="1" id="KW-0805">Transcription regulation</keyword>
<dbReference type="Proteomes" id="UP001165124">
    <property type="component" value="Unassembled WGS sequence"/>
</dbReference>
<keyword evidence="3" id="KW-0804">Transcription</keyword>
<keyword evidence="8" id="KW-1185">Reference proteome</keyword>
<evidence type="ECO:0000256" key="5">
    <source>
        <dbReference type="SAM" id="MobiDB-lite"/>
    </source>
</evidence>
<evidence type="ECO:0000313" key="7">
    <source>
        <dbReference type="EMBL" id="GLW67583.1"/>
    </source>
</evidence>
<evidence type="ECO:0000256" key="4">
    <source>
        <dbReference type="PROSITE-ProRule" id="PRU00335"/>
    </source>
</evidence>
<dbReference type="PROSITE" id="PS50977">
    <property type="entry name" value="HTH_TETR_2"/>
    <property type="match status" value="1"/>
</dbReference>
<dbReference type="SUPFAM" id="SSF48498">
    <property type="entry name" value="Tetracyclin repressor-like, C-terminal domain"/>
    <property type="match status" value="1"/>
</dbReference>
<dbReference type="InterPro" id="IPR009057">
    <property type="entry name" value="Homeodomain-like_sf"/>
</dbReference>
<dbReference type="Pfam" id="PF00440">
    <property type="entry name" value="TetR_N"/>
    <property type="match status" value="1"/>
</dbReference>
<evidence type="ECO:0000313" key="8">
    <source>
        <dbReference type="Proteomes" id="UP001165124"/>
    </source>
</evidence>
<feature type="domain" description="HTH tetR-type" evidence="6">
    <location>
        <begin position="23"/>
        <end position="83"/>
    </location>
</feature>
<dbReference type="EMBL" id="BSRZ01000027">
    <property type="protein sequence ID" value="GLW67583.1"/>
    <property type="molecule type" value="Genomic_DNA"/>
</dbReference>
<dbReference type="Pfam" id="PF02909">
    <property type="entry name" value="TetR_C_1"/>
    <property type="match status" value="1"/>
</dbReference>
<dbReference type="AlphaFoldDB" id="A0A9W6Q369"/>
<evidence type="ECO:0000256" key="2">
    <source>
        <dbReference type="ARBA" id="ARBA00023125"/>
    </source>
</evidence>
<dbReference type="InterPro" id="IPR004111">
    <property type="entry name" value="Repressor_TetR_C"/>
</dbReference>